<evidence type="ECO:0000256" key="1">
    <source>
        <dbReference type="SAM" id="MobiDB-lite"/>
    </source>
</evidence>
<dbReference type="AlphaFoldDB" id="A0A8W8LX70"/>
<dbReference type="OrthoDB" id="21678at2759"/>
<feature type="region of interest" description="Disordered" evidence="1">
    <location>
        <begin position="24"/>
        <end position="44"/>
    </location>
</feature>
<dbReference type="InterPro" id="IPR052237">
    <property type="entry name" value="Ataxin-7-like_regulator"/>
</dbReference>
<feature type="region of interest" description="Disordered" evidence="1">
    <location>
        <begin position="577"/>
        <end position="691"/>
    </location>
</feature>
<feature type="compositionally biased region" description="Acidic residues" evidence="1">
    <location>
        <begin position="29"/>
        <end position="44"/>
    </location>
</feature>
<feature type="region of interest" description="Disordered" evidence="1">
    <location>
        <begin position="312"/>
        <end position="333"/>
    </location>
</feature>
<dbReference type="OMA" id="IGQQWSA"/>
<proteinExistence type="predicted"/>
<organism evidence="3 4">
    <name type="scientific">Magallana gigas</name>
    <name type="common">Pacific oyster</name>
    <name type="synonym">Crassostrea gigas</name>
    <dbReference type="NCBI Taxonomy" id="29159"/>
    <lineage>
        <taxon>Eukaryota</taxon>
        <taxon>Metazoa</taxon>
        <taxon>Spiralia</taxon>
        <taxon>Lophotrochozoa</taxon>
        <taxon>Mollusca</taxon>
        <taxon>Bivalvia</taxon>
        <taxon>Autobranchia</taxon>
        <taxon>Pteriomorphia</taxon>
        <taxon>Ostreida</taxon>
        <taxon>Ostreoidea</taxon>
        <taxon>Ostreidae</taxon>
        <taxon>Magallana</taxon>
    </lineage>
</organism>
<feature type="compositionally biased region" description="Low complexity" evidence="1">
    <location>
        <begin position="94"/>
        <end position="121"/>
    </location>
</feature>
<sequence>MATLDDSPSLFIGKSWSEWAENVPLSPLEENEADGSLEKDSDETDSMRLPFEDMHMFGTCPSQDEFYLVMCERCQKVIKPQAFKQHLFERHGITESSTSPTTESSYPTSKLSSPSKLTSPTRTNFRHSVPTKASMKEVPPLVSSTQKMGFGAKLKGLDRSRRNHSMPVVKVERMEMKRVASQHFDSLSSKPLSVLSPPSGLANGNAKDNFYEPADKKPVVSGADRVVAEAPIKSLSTGSLPQTSVSLNCATVTMATTTLTTASTSCVTTTKSVVGTTTVAVVQSLNNSINSSSSKGIIGTFGSRSSLSMPNLSSSLSSSGSSSSSSSKKKPFKFEKPEKLIPCKDREYDCNKHCGVIVEETGKACTRSLTCKTHALSLRRKVPGRRKPFDDLLKDHREAKEILLKQKAEQKAALQAAAEKKAQQSKNPPVIPPGSSQLAAHLLRPTPLQSYNDQHRDKVSHPPQLSPKKTAKPPQKLNTSLSHRPSLTSLQSPLLSPTKDDLGNGPSLDGHDRLSDGEGEEEEGDKSDSSFIPYQPRPAAMCTFGGRLHTIGGRRSYVFGRKTDILRAAFLNVLEKQLNPPPPKKLCVESNLPKDPQLLGDSKDPYDFTAIDPRTQQRQNPVLNSSHKSGSKSKSKSSSNLNRSKSKDSLPGSKSPAQINSAIPASSAGVPPLKRKRSGGALTNSSPSSLPAAAAPVFTTVSINNTSTGLTAIAIPSVNLSNATLGHFNANLSAASAGGGGKNAKNNVYKDLGFVVTNLDSALMNGQYMITNAHQTQSLDEKSLQQAHVINSKNSPKILNLETLQGLQKGPHNLISMPPLLLDGSMQPVTAVLTPVSLTTTLSNQIVSVGSSTSLTASHQNNSIRAGAASPQVVTSLHNGLMQSSSDKLVNNRHNLLHHKKPVHSQAAAGHGVIGSTVIATSTNPQVSQIYATHLLKPGNLLIGKPSNKFAVPQGSLTLNVASLGMSGVGQQPTLYIASNEDMSQQQVVSSPSHMT</sequence>
<name>A0A8W8LX70_MAGGI</name>
<feature type="compositionally biased region" description="Polar residues" evidence="1">
    <location>
        <begin position="655"/>
        <end position="664"/>
    </location>
</feature>
<accession>A0A8W8LX70</accession>
<reference evidence="3" key="1">
    <citation type="submission" date="2022-08" db="UniProtKB">
        <authorList>
            <consortium name="EnsemblMetazoa"/>
        </authorList>
    </citation>
    <scope>IDENTIFICATION</scope>
    <source>
        <strain evidence="3">05x7-T-G4-1.051#20</strain>
    </source>
</reference>
<feature type="region of interest" description="Disordered" evidence="1">
    <location>
        <begin position="414"/>
        <end position="437"/>
    </location>
</feature>
<feature type="compositionally biased region" description="Low complexity" evidence="1">
    <location>
        <begin position="312"/>
        <end position="326"/>
    </location>
</feature>
<dbReference type="EnsemblMetazoa" id="G29531.1">
    <property type="protein sequence ID" value="G29531.1:cds"/>
    <property type="gene ID" value="G29531"/>
</dbReference>
<feature type="region of interest" description="Disordered" evidence="1">
    <location>
        <begin position="449"/>
        <end position="537"/>
    </location>
</feature>
<dbReference type="PANTHER" id="PTHR15117:SF24">
    <property type="entry name" value="SCA7 DOMAIN-CONTAINING PROTEIN"/>
    <property type="match status" value="1"/>
</dbReference>
<evidence type="ECO:0000313" key="3">
    <source>
        <dbReference type="EnsemblMetazoa" id="G29531.1:cds"/>
    </source>
</evidence>
<dbReference type="Pfam" id="PF08313">
    <property type="entry name" value="SCA7"/>
    <property type="match status" value="1"/>
</dbReference>
<evidence type="ECO:0000313" key="4">
    <source>
        <dbReference type="Proteomes" id="UP000005408"/>
    </source>
</evidence>
<dbReference type="InterPro" id="IPR013243">
    <property type="entry name" value="SCA7_dom"/>
</dbReference>
<dbReference type="PROSITE" id="PS51505">
    <property type="entry name" value="SCA7"/>
    <property type="match status" value="1"/>
</dbReference>
<feature type="region of interest" description="Disordered" evidence="1">
    <location>
        <begin position="94"/>
        <end position="126"/>
    </location>
</feature>
<evidence type="ECO:0000259" key="2">
    <source>
        <dbReference type="PROSITE" id="PS51505"/>
    </source>
</evidence>
<dbReference type="Gene3D" id="6.10.140.1270">
    <property type="match status" value="1"/>
</dbReference>
<feature type="domain" description="SCA7" evidence="2">
    <location>
        <begin position="341"/>
        <end position="408"/>
    </location>
</feature>
<dbReference type="PANTHER" id="PTHR15117">
    <property type="entry name" value="ATAXIN 7 RELATED"/>
    <property type="match status" value="1"/>
</dbReference>
<keyword evidence="4" id="KW-1185">Reference proteome</keyword>
<protein>
    <recommendedName>
        <fullName evidence="2">SCA7 domain-containing protein</fullName>
    </recommendedName>
</protein>
<dbReference type="Proteomes" id="UP000005408">
    <property type="component" value="Unassembled WGS sequence"/>
</dbReference>
<feature type="compositionally biased region" description="Low complexity" evidence="1">
    <location>
        <begin position="485"/>
        <end position="497"/>
    </location>
</feature>